<reference evidence="2" key="1">
    <citation type="submission" date="2017-10" db="EMBL/GenBank/DDBJ databases">
        <authorList>
            <person name="Kravchenko I.K."/>
            <person name="Grouzdev D.S."/>
        </authorList>
    </citation>
    <scope>NUCLEOTIDE SEQUENCE [LARGE SCALE GENOMIC DNA]</scope>
    <source>
        <strain evidence="2">B2</strain>
    </source>
</reference>
<keyword evidence="2" id="KW-1185">Reference proteome</keyword>
<proteinExistence type="predicted"/>
<organism evidence="1 2">
    <name type="scientific">Azospirillum palustre</name>
    <dbReference type="NCBI Taxonomy" id="2044885"/>
    <lineage>
        <taxon>Bacteria</taxon>
        <taxon>Pseudomonadati</taxon>
        <taxon>Pseudomonadota</taxon>
        <taxon>Alphaproteobacteria</taxon>
        <taxon>Rhodospirillales</taxon>
        <taxon>Azospirillaceae</taxon>
        <taxon>Azospirillum</taxon>
    </lineage>
</organism>
<accession>A0A2B8BK70</accession>
<comment type="caution">
    <text evidence="1">The sequence shown here is derived from an EMBL/GenBank/DDBJ whole genome shotgun (WGS) entry which is preliminary data.</text>
</comment>
<dbReference type="SUPFAM" id="SSF109604">
    <property type="entry name" value="HD-domain/PDEase-like"/>
    <property type="match status" value="1"/>
</dbReference>
<evidence type="ECO:0000313" key="2">
    <source>
        <dbReference type="Proteomes" id="UP000225379"/>
    </source>
</evidence>
<dbReference type="Proteomes" id="UP000225379">
    <property type="component" value="Unassembled WGS sequence"/>
</dbReference>
<sequence>MAQDEIWFRETLEFARTLHHGQVDKAGAPYWRHLERVARRLIERFPDATKAQLQAALLHDAIEDAGATADDLRDAGIEEEAIAAIRLVSRNLDPDGTYLEWIGRIAASGNVTAIRVKLADNLDNSDPARVAAIAAGPRMVAEKYAPARAILERAL</sequence>
<dbReference type="RefSeq" id="WP_098735610.1">
    <property type="nucleotide sequence ID" value="NZ_PDKW01000039.1"/>
</dbReference>
<dbReference type="OrthoDB" id="9802385at2"/>
<protein>
    <recommendedName>
        <fullName evidence="3">Phosphohydrolase</fullName>
    </recommendedName>
</protein>
<dbReference type="AlphaFoldDB" id="A0A2B8BK70"/>
<dbReference type="EMBL" id="PDKW01000039">
    <property type="protein sequence ID" value="PGH57617.1"/>
    <property type="molecule type" value="Genomic_DNA"/>
</dbReference>
<evidence type="ECO:0000313" key="1">
    <source>
        <dbReference type="EMBL" id="PGH57617.1"/>
    </source>
</evidence>
<gene>
    <name evidence="1" type="ORF">CRT60_06375</name>
</gene>
<dbReference type="Gene3D" id="1.10.3210.10">
    <property type="entry name" value="Hypothetical protein af1432"/>
    <property type="match status" value="1"/>
</dbReference>
<dbReference type="Pfam" id="PF13328">
    <property type="entry name" value="HD_4"/>
    <property type="match status" value="1"/>
</dbReference>
<evidence type="ECO:0008006" key="3">
    <source>
        <dbReference type="Google" id="ProtNLM"/>
    </source>
</evidence>
<name>A0A2B8BK70_9PROT</name>